<reference evidence="2 3" key="1">
    <citation type="submission" date="2012-02" db="EMBL/GenBank/DDBJ databases">
        <title>Complete genome sequence of Caldilinea aerophila DSM 14535 (= NBRC 102666).</title>
        <authorList>
            <person name="Oguchi A."/>
            <person name="Hosoyama A."/>
            <person name="Sekine M."/>
            <person name="Fukai R."/>
            <person name="Kato Y."/>
            <person name="Nakamura S."/>
            <person name="Hanada S."/>
            <person name="Yamazaki S."/>
            <person name="Fujita N."/>
        </authorList>
    </citation>
    <scope>NUCLEOTIDE SEQUENCE [LARGE SCALE GENOMIC DNA]</scope>
    <source>
        <strain evidence="3">DSM 14535 / JCM 11387 / NBRC 104270 / STL-6-O1</strain>
    </source>
</reference>
<dbReference type="GO" id="GO:0003700">
    <property type="term" value="F:DNA-binding transcription factor activity"/>
    <property type="evidence" value="ECO:0007669"/>
    <property type="project" value="TreeGrafter"/>
</dbReference>
<proteinExistence type="predicted"/>
<evidence type="ECO:0000313" key="3">
    <source>
        <dbReference type="Proteomes" id="UP000007880"/>
    </source>
</evidence>
<dbReference type="CDD" id="cd19977">
    <property type="entry name" value="PBP1_EndR-like"/>
    <property type="match status" value="1"/>
</dbReference>
<organism evidence="2 3">
    <name type="scientific">Caldilinea aerophila (strain DSM 14535 / JCM 11387 / NBRC 104270 / STL-6-O1)</name>
    <dbReference type="NCBI Taxonomy" id="926550"/>
    <lineage>
        <taxon>Bacteria</taxon>
        <taxon>Bacillati</taxon>
        <taxon>Chloroflexota</taxon>
        <taxon>Caldilineae</taxon>
        <taxon>Caldilineales</taxon>
        <taxon>Caldilineaceae</taxon>
        <taxon>Caldilinea</taxon>
    </lineage>
</organism>
<dbReference type="KEGG" id="cap:CLDAP_13540"/>
<feature type="domain" description="Periplasmic binding protein/LacI sugar binding" evidence="1">
    <location>
        <begin position="2"/>
        <end position="249"/>
    </location>
</feature>
<sequence>MIISDIQNPFFTSIVRAVEDVAQQQQYSVFLCNSDEDSDKEATYVELMLAEQVSGLIVAPTARSNGLYRKLVAMQVPVIAIDRRVSDVAMDMVVCDNVRAAREVVSHLVEGGYRRIAAVLSGLEISTGAERYQGYVEALTSHGLAVQPELVRTGSPRTPNGYAMTMDLLQQSPPPDAIFTGNNLLTIGALHAIHDLGLRIPEDIGFAAFDEMDWMFLVKPALTVVKQPTYEMGQRAAELLLQRIADPARPAQVVTLQPTIKLRESSRRLI</sequence>
<keyword evidence="3" id="KW-1185">Reference proteome</keyword>
<dbReference type="PANTHER" id="PTHR30146:SF145">
    <property type="entry name" value="RIBOSE OPERON REPRESSOR"/>
    <property type="match status" value="1"/>
</dbReference>
<dbReference type="eggNOG" id="COG1609">
    <property type="taxonomic scope" value="Bacteria"/>
</dbReference>
<protein>
    <submittedName>
        <fullName evidence="2">Putative LacI family transcriptional regulator</fullName>
    </submittedName>
</protein>
<dbReference type="InterPro" id="IPR028082">
    <property type="entry name" value="Peripla_BP_I"/>
</dbReference>
<dbReference type="SUPFAM" id="SSF53822">
    <property type="entry name" value="Periplasmic binding protein-like I"/>
    <property type="match status" value="1"/>
</dbReference>
<dbReference type="InterPro" id="IPR001761">
    <property type="entry name" value="Peripla_BP/Lac1_sug-bd_dom"/>
</dbReference>
<dbReference type="GO" id="GO:0000976">
    <property type="term" value="F:transcription cis-regulatory region binding"/>
    <property type="evidence" value="ECO:0007669"/>
    <property type="project" value="TreeGrafter"/>
</dbReference>
<gene>
    <name evidence="2" type="ordered locus">CLDAP_13540</name>
</gene>
<dbReference type="Pfam" id="PF00532">
    <property type="entry name" value="Peripla_BP_1"/>
    <property type="match status" value="1"/>
</dbReference>
<dbReference type="Gene3D" id="3.40.50.2300">
    <property type="match status" value="2"/>
</dbReference>
<dbReference type="Proteomes" id="UP000007880">
    <property type="component" value="Chromosome"/>
</dbReference>
<dbReference type="PANTHER" id="PTHR30146">
    <property type="entry name" value="LACI-RELATED TRANSCRIPTIONAL REPRESSOR"/>
    <property type="match status" value="1"/>
</dbReference>
<name>I0I2A6_CALAS</name>
<dbReference type="STRING" id="926550.CLDAP_13540"/>
<dbReference type="AlphaFoldDB" id="I0I2A6"/>
<dbReference type="HOGENOM" id="CLU_037628_6_1_0"/>
<evidence type="ECO:0000313" key="2">
    <source>
        <dbReference type="EMBL" id="BAL99393.1"/>
    </source>
</evidence>
<evidence type="ECO:0000259" key="1">
    <source>
        <dbReference type="Pfam" id="PF00532"/>
    </source>
</evidence>
<accession>I0I2A6</accession>
<dbReference type="EMBL" id="AP012337">
    <property type="protein sequence ID" value="BAL99393.1"/>
    <property type="molecule type" value="Genomic_DNA"/>
</dbReference>